<organism evidence="1 2">
    <name type="scientific">Racocetra persica</name>
    <dbReference type="NCBI Taxonomy" id="160502"/>
    <lineage>
        <taxon>Eukaryota</taxon>
        <taxon>Fungi</taxon>
        <taxon>Fungi incertae sedis</taxon>
        <taxon>Mucoromycota</taxon>
        <taxon>Glomeromycotina</taxon>
        <taxon>Glomeromycetes</taxon>
        <taxon>Diversisporales</taxon>
        <taxon>Gigasporaceae</taxon>
        <taxon>Racocetra</taxon>
    </lineage>
</organism>
<comment type="caution">
    <text evidence="1">The sequence shown here is derived from an EMBL/GenBank/DDBJ whole genome shotgun (WGS) entry which is preliminary data.</text>
</comment>
<keyword evidence="2" id="KW-1185">Reference proteome</keyword>
<feature type="non-terminal residue" evidence="1">
    <location>
        <position position="1"/>
    </location>
</feature>
<evidence type="ECO:0000313" key="2">
    <source>
        <dbReference type="Proteomes" id="UP000789920"/>
    </source>
</evidence>
<proteinExistence type="predicted"/>
<accession>A0ACA9QVU8</accession>
<protein>
    <submittedName>
        <fullName evidence="1">9579_t:CDS:1</fullName>
    </submittedName>
</protein>
<dbReference type="Proteomes" id="UP000789920">
    <property type="component" value="Unassembled WGS sequence"/>
</dbReference>
<reference evidence="1" key="1">
    <citation type="submission" date="2021-06" db="EMBL/GenBank/DDBJ databases">
        <authorList>
            <person name="Kallberg Y."/>
            <person name="Tangrot J."/>
            <person name="Rosling A."/>
        </authorList>
    </citation>
    <scope>NUCLEOTIDE SEQUENCE</scope>
    <source>
        <strain evidence="1">MA461A</strain>
    </source>
</reference>
<dbReference type="EMBL" id="CAJVQC010038527">
    <property type="protein sequence ID" value="CAG8766415.1"/>
    <property type="molecule type" value="Genomic_DNA"/>
</dbReference>
<sequence>IPGSQDIDLMEMSPTIFKSPLFTQSDTSKKHINDLKLFLDKPSNKKAKKSVKKESHILKDFINELSTEPETSQVSVTRKENTYDFIDLYNNITHAETQNEITNWDVITCYYLFGKALSEQLKHHEKTNPPYASLLLVNKEVREQIPNIMDTIL</sequence>
<evidence type="ECO:0000313" key="1">
    <source>
        <dbReference type="EMBL" id="CAG8766415.1"/>
    </source>
</evidence>
<gene>
    <name evidence="1" type="ORF">RPERSI_LOCUS15854</name>
</gene>
<name>A0ACA9QVU8_9GLOM</name>